<protein>
    <recommendedName>
        <fullName evidence="2">EGF-like domain-containing protein</fullName>
    </recommendedName>
</protein>
<dbReference type="Proteomes" id="UP000676336">
    <property type="component" value="Unassembled WGS sequence"/>
</dbReference>
<feature type="non-terminal residue" evidence="3">
    <location>
        <position position="106"/>
    </location>
</feature>
<dbReference type="Pfam" id="PF00008">
    <property type="entry name" value="EGF"/>
    <property type="match status" value="1"/>
</dbReference>
<sequence length="106" mass="11775">TLCSATSCNGGSCIATQNTIFCSCPIGKTGDRCQYIDSCAKKPCLPNETCVQIENQYQCMTCYDKSSFCSIYQNYTEYCDARYALLINNILLPVPEACQRSCKQCN</sequence>
<keyword evidence="1" id="KW-0245">EGF-like domain</keyword>
<dbReference type="PROSITE" id="PS00022">
    <property type="entry name" value="EGF_1"/>
    <property type="match status" value="1"/>
</dbReference>
<dbReference type="PROSITE" id="PS50026">
    <property type="entry name" value="EGF_3"/>
    <property type="match status" value="1"/>
</dbReference>
<dbReference type="InterPro" id="IPR000742">
    <property type="entry name" value="EGF"/>
</dbReference>
<evidence type="ECO:0000259" key="2">
    <source>
        <dbReference type="PROSITE" id="PS50026"/>
    </source>
</evidence>
<dbReference type="EMBL" id="CAJOBI010349868">
    <property type="protein sequence ID" value="CAF5220497.1"/>
    <property type="molecule type" value="Genomic_DNA"/>
</dbReference>
<keyword evidence="1" id="KW-1015">Disulfide bond</keyword>
<accession>A0A8S3JKL1</accession>
<comment type="caution">
    <text evidence="3">The sequence shown here is derived from an EMBL/GenBank/DDBJ whole genome shotgun (WGS) entry which is preliminary data.</text>
</comment>
<name>A0A8S3JKL1_9BILA</name>
<feature type="domain" description="EGF-like" evidence="2">
    <location>
        <begin position="4"/>
        <end position="34"/>
    </location>
</feature>
<evidence type="ECO:0000313" key="4">
    <source>
        <dbReference type="Proteomes" id="UP000676336"/>
    </source>
</evidence>
<evidence type="ECO:0000313" key="3">
    <source>
        <dbReference type="EMBL" id="CAF5220497.1"/>
    </source>
</evidence>
<feature type="non-terminal residue" evidence="3">
    <location>
        <position position="1"/>
    </location>
</feature>
<reference evidence="3" key="1">
    <citation type="submission" date="2021-02" db="EMBL/GenBank/DDBJ databases">
        <authorList>
            <person name="Nowell W R."/>
        </authorList>
    </citation>
    <scope>NUCLEOTIDE SEQUENCE</scope>
</reference>
<proteinExistence type="predicted"/>
<dbReference type="AlphaFoldDB" id="A0A8S3JKL1"/>
<dbReference type="SUPFAM" id="SSF57196">
    <property type="entry name" value="EGF/Laminin"/>
    <property type="match status" value="1"/>
</dbReference>
<evidence type="ECO:0000256" key="1">
    <source>
        <dbReference type="PROSITE-ProRule" id="PRU00076"/>
    </source>
</evidence>
<comment type="caution">
    <text evidence="1">Lacks conserved residue(s) required for the propagation of feature annotation.</text>
</comment>
<feature type="disulfide bond" evidence="1">
    <location>
        <begin position="24"/>
        <end position="33"/>
    </location>
</feature>
<organism evidence="3 4">
    <name type="scientific">Rotaria magnacalcarata</name>
    <dbReference type="NCBI Taxonomy" id="392030"/>
    <lineage>
        <taxon>Eukaryota</taxon>
        <taxon>Metazoa</taxon>
        <taxon>Spiralia</taxon>
        <taxon>Gnathifera</taxon>
        <taxon>Rotifera</taxon>
        <taxon>Eurotatoria</taxon>
        <taxon>Bdelloidea</taxon>
        <taxon>Philodinida</taxon>
        <taxon>Philodinidae</taxon>
        <taxon>Rotaria</taxon>
    </lineage>
</organism>
<dbReference type="Gene3D" id="2.10.25.10">
    <property type="entry name" value="Laminin"/>
    <property type="match status" value="1"/>
</dbReference>
<gene>
    <name evidence="3" type="ORF">SMN809_LOCUS81924</name>
</gene>